<organism evidence="1 2">
    <name type="scientific">Symbiochloris irregularis</name>
    <dbReference type="NCBI Taxonomy" id="706552"/>
    <lineage>
        <taxon>Eukaryota</taxon>
        <taxon>Viridiplantae</taxon>
        <taxon>Chlorophyta</taxon>
        <taxon>core chlorophytes</taxon>
        <taxon>Trebouxiophyceae</taxon>
        <taxon>Trebouxiales</taxon>
        <taxon>Trebouxiaceae</taxon>
        <taxon>Symbiochloris</taxon>
    </lineage>
</organism>
<dbReference type="AlphaFoldDB" id="A0AAW1PCP1"/>
<comment type="caution">
    <text evidence="1">The sequence shown here is derived from an EMBL/GenBank/DDBJ whole genome shotgun (WGS) entry which is preliminary data.</text>
</comment>
<name>A0AAW1PCP1_9CHLO</name>
<keyword evidence="2" id="KW-1185">Reference proteome</keyword>
<accession>A0AAW1PCP1</accession>
<evidence type="ECO:0000313" key="1">
    <source>
        <dbReference type="EMBL" id="KAK9807231.1"/>
    </source>
</evidence>
<proteinExistence type="predicted"/>
<evidence type="ECO:0000313" key="2">
    <source>
        <dbReference type="Proteomes" id="UP001465755"/>
    </source>
</evidence>
<dbReference type="EMBL" id="JALJOQ010000032">
    <property type="protein sequence ID" value="KAK9807231.1"/>
    <property type="molecule type" value="Genomic_DNA"/>
</dbReference>
<sequence>MKVHGVKRATIGSADAAGAAFAGGIKVAVLATQQCLLDPRLRATEAHCQGSGRGAHRLSRLCSSCVTSG</sequence>
<dbReference type="Proteomes" id="UP001465755">
    <property type="component" value="Unassembled WGS sequence"/>
</dbReference>
<reference evidence="1 2" key="1">
    <citation type="journal article" date="2024" name="Nat. Commun.">
        <title>Phylogenomics reveals the evolutionary origins of lichenization in chlorophyte algae.</title>
        <authorList>
            <person name="Puginier C."/>
            <person name="Libourel C."/>
            <person name="Otte J."/>
            <person name="Skaloud P."/>
            <person name="Haon M."/>
            <person name="Grisel S."/>
            <person name="Petersen M."/>
            <person name="Berrin J.G."/>
            <person name="Delaux P.M."/>
            <person name="Dal Grande F."/>
            <person name="Keller J."/>
        </authorList>
    </citation>
    <scope>NUCLEOTIDE SEQUENCE [LARGE SCALE GENOMIC DNA]</scope>
    <source>
        <strain evidence="1 2">SAG 2036</strain>
    </source>
</reference>
<protein>
    <submittedName>
        <fullName evidence="1">Uncharacterized protein</fullName>
    </submittedName>
</protein>
<gene>
    <name evidence="1" type="ORF">WJX73_000106</name>
</gene>